<dbReference type="RefSeq" id="WP_343979902.1">
    <property type="nucleotide sequence ID" value="NZ_BAAAHK010000018.1"/>
</dbReference>
<gene>
    <name evidence="3" type="ORF">GCM10009554_67930</name>
</gene>
<dbReference type="Gene3D" id="1.10.1780.10">
    <property type="entry name" value="Clp, N-terminal domain"/>
    <property type="match status" value="1"/>
</dbReference>
<reference evidence="3 4" key="1">
    <citation type="journal article" date="2019" name="Int. J. Syst. Evol. Microbiol.">
        <title>The Global Catalogue of Microorganisms (GCM) 10K type strain sequencing project: providing services to taxonomists for standard genome sequencing and annotation.</title>
        <authorList>
            <consortium name="The Broad Institute Genomics Platform"/>
            <consortium name="The Broad Institute Genome Sequencing Center for Infectious Disease"/>
            <person name="Wu L."/>
            <person name="Ma J."/>
        </authorList>
    </citation>
    <scope>NUCLEOTIDE SEQUENCE [LARGE SCALE GENOMIC DNA]</scope>
    <source>
        <strain evidence="3 4">JCM 10977</strain>
    </source>
</reference>
<evidence type="ECO:0000259" key="2">
    <source>
        <dbReference type="PROSITE" id="PS51903"/>
    </source>
</evidence>
<dbReference type="Pfam" id="PF02861">
    <property type="entry name" value="Clp_N"/>
    <property type="match status" value="1"/>
</dbReference>
<dbReference type="InterPro" id="IPR036628">
    <property type="entry name" value="Clp_N_dom_sf"/>
</dbReference>
<evidence type="ECO:0000313" key="3">
    <source>
        <dbReference type="EMBL" id="GAA0957318.1"/>
    </source>
</evidence>
<evidence type="ECO:0000256" key="1">
    <source>
        <dbReference type="PROSITE-ProRule" id="PRU01251"/>
    </source>
</evidence>
<dbReference type="InterPro" id="IPR004176">
    <property type="entry name" value="Clp_R_N"/>
</dbReference>
<feature type="domain" description="Clp R" evidence="2">
    <location>
        <begin position="2"/>
        <end position="162"/>
    </location>
</feature>
<comment type="caution">
    <text evidence="3">The sequence shown here is derived from an EMBL/GenBank/DDBJ whole genome shotgun (WGS) entry which is preliminary data.</text>
</comment>
<keyword evidence="1" id="KW-0677">Repeat</keyword>
<dbReference type="EMBL" id="BAAAHK010000018">
    <property type="protein sequence ID" value="GAA0957318.1"/>
    <property type="molecule type" value="Genomic_DNA"/>
</dbReference>
<accession>A0ABN1RHL2</accession>
<dbReference type="SUPFAM" id="SSF81923">
    <property type="entry name" value="Double Clp-N motif"/>
    <property type="match status" value="1"/>
</dbReference>
<evidence type="ECO:0000313" key="4">
    <source>
        <dbReference type="Proteomes" id="UP001500542"/>
    </source>
</evidence>
<dbReference type="PROSITE" id="PS51903">
    <property type="entry name" value="CLP_R"/>
    <property type="match status" value="1"/>
</dbReference>
<sequence length="163" mass="16999">MTTKVNDVRAVVVHGARAEALEDGSPTIEAEHVLLALTELSGTTTARLLADAGLTHDATRAALDREWEQSLATAGVAVSIAELPKATPDLGRNPQIGETAKLLLKRAMVAASTTGGGRIGAAHLLVGALDTTLGRIPRALELAGIDRQGLRDQAYQAAIRSEH</sequence>
<protein>
    <recommendedName>
        <fullName evidence="2">Clp R domain-containing protein</fullName>
    </recommendedName>
</protein>
<name>A0ABN1RHL2_9ACTN</name>
<dbReference type="Proteomes" id="UP001500542">
    <property type="component" value="Unassembled WGS sequence"/>
</dbReference>
<organism evidence="3 4">
    <name type="scientific">Kribbella koreensis</name>
    <dbReference type="NCBI Taxonomy" id="57909"/>
    <lineage>
        <taxon>Bacteria</taxon>
        <taxon>Bacillati</taxon>
        <taxon>Actinomycetota</taxon>
        <taxon>Actinomycetes</taxon>
        <taxon>Propionibacteriales</taxon>
        <taxon>Kribbellaceae</taxon>
        <taxon>Kribbella</taxon>
    </lineage>
</organism>
<keyword evidence="4" id="KW-1185">Reference proteome</keyword>
<proteinExistence type="predicted"/>